<evidence type="ECO:0000256" key="1">
    <source>
        <dbReference type="SAM" id="MobiDB-lite"/>
    </source>
</evidence>
<dbReference type="EnsemblPlants" id="OPUNC09G06340.2">
    <property type="protein sequence ID" value="OPUNC09G06340.2"/>
    <property type="gene ID" value="OPUNC09G06340"/>
</dbReference>
<proteinExistence type="predicted"/>
<dbReference type="AlphaFoldDB" id="A0A0E0M0E3"/>
<dbReference type="Gramene" id="OPUNC09G06340.2">
    <property type="protein sequence ID" value="OPUNC09G06340.2"/>
    <property type="gene ID" value="OPUNC09G06340"/>
</dbReference>
<keyword evidence="3" id="KW-1185">Reference proteome</keyword>
<feature type="region of interest" description="Disordered" evidence="1">
    <location>
        <begin position="1"/>
        <end position="20"/>
    </location>
</feature>
<evidence type="ECO:0000313" key="3">
    <source>
        <dbReference type="Proteomes" id="UP000026962"/>
    </source>
</evidence>
<name>A0A0E0M0E3_ORYPU</name>
<protein>
    <submittedName>
        <fullName evidence="2">Uncharacterized protein</fullName>
    </submittedName>
</protein>
<evidence type="ECO:0000313" key="2">
    <source>
        <dbReference type="EnsemblPlants" id="OPUNC09G06340.2"/>
    </source>
</evidence>
<organism evidence="2">
    <name type="scientific">Oryza punctata</name>
    <name type="common">Red rice</name>
    <dbReference type="NCBI Taxonomy" id="4537"/>
    <lineage>
        <taxon>Eukaryota</taxon>
        <taxon>Viridiplantae</taxon>
        <taxon>Streptophyta</taxon>
        <taxon>Embryophyta</taxon>
        <taxon>Tracheophyta</taxon>
        <taxon>Spermatophyta</taxon>
        <taxon>Magnoliopsida</taxon>
        <taxon>Liliopsida</taxon>
        <taxon>Poales</taxon>
        <taxon>Poaceae</taxon>
        <taxon>BOP clade</taxon>
        <taxon>Oryzoideae</taxon>
        <taxon>Oryzeae</taxon>
        <taxon>Oryzinae</taxon>
        <taxon>Oryza</taxon>
    </lineage>
</organism>
<reference evidence="2" key="2">
    <citation type="submission" date="2018-05" db="EMBL/GenBank/DDBJ databases">
        <title>OpunRS2 (Oryza punctata Reference Sequence Version 2).</title>
        <authorList>
            <person name="Zhang J."/>
            <person name="Kudrna D."/>
            <person name="Lee S."/>
            <person name="Talag J."/>
            <person name="Welchert J."/>
            <person name="Wing R.A."/>
        </authorList>
    </citation>
    <scope>NUCLEOTIDE SEQUENCE [LARGE SCALE GENOMIC DNA]</scope>
</reference>
<accession>A0A0E0M0E3</accession>
<dbReference type="Proteomes" id="UP000026962">
    <property type="component" value="Chromosome 9"/>
</dbReference>
<reference evidence="2" key="1">
    <citation type="submission" date="2015-04" db="UniProtKB">
        <authorList>
            <consortium name="EnsemblPlants"/>
        </authorList>
    </citation>
    <scope>IDENTIFICATION</scope>
</reference>
<dbReference type="HOGENOM" id="CLU_2726613_0_0_1"/>
<sequence length="72" mass="8086">MAHATQYDYRSATGDPPSSPKKVLGLPRFQVHHLVHPLPSLLFIRSNLLGFVLSPLFPTHISLFSRARFSNC</sequence>